<reference evidence="2" key="1">
    <citation type="submission" date="2021-10" db="EMBL/GenBank/DDBJ databases">
        <authorList>
            <person name="Criscuolo A."/>
        </authorList>
    </citation>
    <scope>NUCLEOTIDE SEQUENCE</scope>
    <source>
        <strain evidence="2">CIP111885</strain>
    </source>
</reference>
<dbReference type="EMBL" id="CAKJTG010000006">
    <property type="protein sequence ID" value="CAG9607549.1"/>
    <property type="molecule type" value="Genomic_DNA"/>
</dbReference>
<keyword evidence="1" id="KW-0175">Coiled coil</keyword>
<comment type="caution">
    <text evidence="2">The sequence shown here is derived from an EMBL/GenBank/DDBJ whole genome shotgun (WGS) entry which is preliminary data.</text>
</comment>
<accession>A0A9C7G7U7</accession>
<evidence type="ECO:0000256" key="1">
    <source>
        <dbReference type="SAM" id="Coils"/>
    </source>
</evidence>
<keyword evidence="3" id="KW-1185">Reference proteome</keyword>
<protein>
    <submittedName>
        <fullName evidence="2">Uncharacterized protein</fullName>
    </submittedName>
</protein>
<dbReference type="AlphaFoldDB" id="A0A9C7G7U7"/>
<feature type="coiled-coil region" evidence="1">
    <location>
        <begin position="27"/>
        <end position="61"/>
    </location>
</feature>
<sequence>MQMTSIHQNLEKFNQFNHQYNNVKTELKLISEKKRANKQRLKQLQLELRITTSHAKQYKKQGNKAVSESYLAKAFQLLDQITGVKRQILMQREIIEEVLKSS</sequence>
<evidence type="ECO:0000313" key="3">
    <source>
        <dbReference type="Proteomes" id="UP000789845"/>
    </source>
</evidence>
<name>A0A9C7G7U7_9BACI</name>
<dbReference type="RefSeq" id="WP_230495820.1">
    <property type="nucleotide sequence ID" value="NZ_CAKJTG010000006.1"/>
</dbReference>
<organism evidence="2 3">
    <name type="scientific">Pseudoneobacillus rhizosphaerae</name>
    <dbReference type="NCBI Taxonomy" id="2880968"/>
    <lineage>
        <taxon>Bacteria</taxon>
        <taxon>Bacillati</taxon>
        <taxon>Bacillota</taxon>
        <taxon>Bacilli</taxon>
        <taxon>Bacillales</taxon>
        <taxon>Bacillaceae</taxon>
        <taxon>Pseudoneobacillus</taxon>
    </lineage>
</organism>
<proteinExistence type="predicted"/>
<dbReference type="Proteomes" id="UP000789845">
    <property type="component" value="Unassembled WGS sequence"/>
</dbReference>
<evidence type="ECO:0000313" key="2">
    <source>
        <dbReference type="EMBL" id="CAG9607549.1"/>
    </source>
</evidence>
<gene>
    <name evidence="2" type="ORF">NEOCIP111885_01241</name>
</gene>